<dbReference type="OrthoDB" id="571173at2"/>
<dbReference type="SUPFAM" id="SSF53850">
    <property type="entry name" value="Periplasmic binding protein-like II"/>
    <property type="match status" value="1"/>
</dbReference>
<feature type="domain" description="Solute-binding protein family 3/N-terminal" evidence="2">
    <location>
        <begin position="52"/>
        <end position="264"/>
    </location>
</feature>
<accession>A0A1W6YLC0</accession>
<evidence type="ECO:0000256" key="1">
    <source>
        <dbReference type="ARBA" id="ARBA00022729"/>
    </source>
</evidence>
<evidence type="ECO:0000313" key="4">
    <source>
        <dbReference type="Proteomes" id="UP000194151"/>
    </source>
</evidence>
<dbReference type="Pfam" id="PF00497">
    <property type="entry name" value="SBP_bac_3"/>
    <property type="match status" value="1"/>
</dbReference>
<dbReference type="RefSeq" id="WP_086065003.1">
    <property type="nucleotide sequence ID" value="NZ_CP021108.1"/>
</dbReference>
<proteinExistence type="predicted"/>
<dbReference type="PROSITE" id="PS51257">
    <property type="entry name" value="PROKAR_LIPOPROTEIN"/>
    <property type="match status" value="1"/>
</dbReference>
<keyword evidence="4" id="KW-1185">Reference proteome</keyword>
<keyword evidence="1" id="KW-0732">Signal</keyword>
<reference evidence="3 4" key="1">
    <citation type="submission" date="2017-05" db="EMBL/GenBank/DDBJ databases">
        <title>Complete and WGS of Bordetella genogroups.</title>
        <authorList>
            <person name="Spilker T."/>
            <person name="LiPuma J."/>
        </authorList>
    </citation>
    <scope>NUCLEOTIDE SEQUENCE [LARGE SCALE GENOMIC DNA]</scope>
    <source>
        <strain evidence="3 4">AU19157</strain>
    </source>
</reference>
<dbReference type="EMBL" id="CP021108">
    <property type="protein sequence ID" value="ARP81818.1"/>
    <property type="molecule type" value="Genomic_DNA"/>
</dbReference>
<dbReference type="STRING" id="1416806.CAL12_14005"/>
<dbReference type="Proteomes" id="UP000194151">
    <property type="component" value="Chromosome"/>
</dbReference>
<evidence type="ECO:0000313" key="3">
    <source>
        <dbReference type="EMBL" id="ARP81818.1"/>
    </source>
</evidence>
<organism evidence="3 4">
    <name type="scientific">Bordetella genomosp. 8</name>
    <dbReference type="NCBI Taxonomy" id="1416806"/>
    <lineage>
        <taxon>Bacteria</taxon>
        <taxon>Pseudomonadati</taxon>
        <taxon>Pseudomonadota</taxon>
        <taxon>Betaproteobacteria</taxon>
        <taxon>Burkholderiales</taxon>
        <taxon>Alcaligenaceae</taxon>
        <taxon>Bordetella</taxon>
    </lineage>
</organism>
<dbReference type="InterPro" id="IPR001638">
    <property type="entry name" value="Solute-binding_3/MltF_N"/>
</dbReference>
<dbReference type="PANTHER" id="PTHR35936">
    <property type="entry name" value="MEMBRANE-BOUND LYTIC MUREIN TRANSGLYCOSYLASE F"/>
    <property type="match status" value="1"/>
</dbReference>
<sequence length="276" mass="29795">MFTRRTAAVTVVVLSAALQGCSSFDSTQEAYNASWKEQKAILIKQVLAPTGTLRVAVYRGSPTSLVQPGPKDPPLGVAYQLGQDFAKELGVPFTPKVYANDAEALQAVASNQADFALSTATPEWAQRMNFSPPFLEIEQGVLVLANSRLRVLDDLKKPVRLGVSAGGSGTAELRSLYPKARLVPVNTVADALEMLRANKIDGYAASKAILFEMNDKLPASRLLPGHWGTERYAAAIPFGRGAGQDWISDFLQKELQQGRIQAAARRVNLRGIVTAN</sequence>
<gene>
    <name evidence="3" type="ORF">CAL12_14005</name>
</gene>
<dbReference type="KEGG" id="bgv:CAL12_14005"/>
<protein>
    <recommendedName>
        <fullName evidence="2">Solute-binding protein family 3/N-terminal domain-containing protein</fullName>
    </recommendedName>
</protein>
<dbReference type="Gene3D" id="3.40.190.10">
    <property type="entry name" value="Periplasmic binding protein-like II"/>
    <property type="match status" value="2"/>
</dbReference>
<name>A0A1W6YLC0_9BORD</name>
<dbReference type="PANTHER" id="PTHR35936:SF17">
    <property type="entry name" value="ARGININE-BINDING EXTRACELLULAR PROTEIN ARTP"/>
    <property type="match status" value="1"/>
</dbReference>
<evidence type="ECO:0000259" key="2">
    <source>
        <dbReference type="SMART" id="SM00062"/>
    </source>
</evidence>
<dbReference type="SMART" id="SM00062">
    <property type="entry name" value="PBPb"/>
    <property type="match status" value="1"/>
</dbReference>
<dbReference type="AlphaFoldDB" id="A0A1W6YLC0"/>